<comment type="caution">
    <text evidence="3">The sequence shown here is derived from an EMBL/GenBank/DDBJ whole genome shotgun (WGS) entry which is preliminary data.</text>
</comment>
<sequence length="224" mass="24401">MKSAQLLLVFFISATLFAQSTVEKNIGDFNELKVYDLIEVNFIKSDVNQVAIKGEKTESVKVINDNGTLKIRMNLDERFDGNKTFVEVYYTSIDILDANEGAKIVSNEAIEQEKIELRSQEGGRIKVGLQVNHAEIKAVSGGIIEASGMAESQNIVLNTGGIFEGRELQTQDTTVKVTAAGEAEVNASEKVTAKVTAGGDIDIYGNPKEVNKKKFAGGRIRVIN</sequence>
<dbReference type="Gene3D" id="2.160.20.120">
    <property type="match status" value="1"/>
</dbReference>
<dbReference type="InterPro" id="IPR021255">
    <property type="entry name" value="DUF2807"/>
</dbReference>
<organism evidence="3 4">
    <name type="scientific">Ulvibacter antarcticus</name>
    <dbReference type="NCBI Taxonomy" id="442714"/>
    <lineage>
        <taxon>Bacteria</taxon>
        <taxon>Pseudomonadati</taxon>
        <taxon>Bacteroidota</taxon>
        <taxon>Flavobacteriia</taxon>
        <taxon>Flavobacteriales</taxon>
        <taxon>Flavobacteriaceae</taxon>
        <taxon>Ulvibacter</taxon>
    </lineage>
</organism>
<feature type="chain" id="PRO_5018202727" evidence="1">
    <location>
        <begin position="19"/>
        <end position="224"/>
    </location>
</feature>
<protein>
    <submittedName>
        <fullName evidence="3">Putative autotransporter adhesin-like protein</fullName>
    </submittedName>
</protein>
<dbReference type="EMBL" id="REFC01000011">
    <property type="protein sequence ID" value="RMA66021.1"/>
    <property type="molecule type" value="Genomic_DNA"/>
</dbReference>
<dbReference type="RefSeq" id="WP_121906039.1">
    <property type="nucleotide sequence ID" value="NZ_REFC01000011.1"/>
</dbReference>
<accession>A0A3L9YZ79</accession>
<feature type="signal peptide" evidence="1">
    <location>
        <begin position="1"/>
        <end position="18"/>
    </location>
</feature>
<feature type="domain" description="Putative auto-transporter adhesin head GIN" evidence="2">
    <location>
        <begin position="28"/>
        <end position="207"/>
    </location>
</feature>
<gene>
    <name evidence="3" type="ORF">BXY75_0438</name>
</gene>
<keyword evidence="1" id="KW-0732">Signal</keyword>
<dbReference type="Proteomes" id="UP000271339">
    <property type="component" value="Unassembled WGS sequence"/>
</dbReference>
<dbReference type="AlphaFoldDB" id="A0A3L9YZ79"/>
<evidence type="ECO:0000256" key="1">
    <source>
        <dbReference type="SAM" id="SignalP"/>
    </source>
</evidence>
<dbReference type="Pfam" id="PF10988">
    <property type="entry name" value="DUF2807"/>
    <property type="match status" value="1"/>
</dbReference>
<keyword evidence="4" id="KW-1185">Reference proteome</keyword>
<reference evidence="3 4" key="1">
    <citation type="submission" date="2018-10" db="EMBL/GenBank/DDBJ databases">
        <title>Genomic Encyclopedia of Archaeal and Bacterial Type Strains, Phase II (KMG-II): from individual species to whole genera.</title>
        <authorList>
            <person name="Goeker M."/>
        </authorList>
    </citation>
    <scope>NUCLEOTIDE SEQUENCE [LARGE SCALE GENOMIC DNA]</scope>
    <source>
        <strain evidence="3 4">DSM 23424</strain>
    </source>
</reference>
<name>A0A3L9YZ79_9FLAO</name>
<evidence type="ECO:0000313" key="4">
    <source>
        <dbReference type="Proteomes" id="UP000271339"/>
    </source>
</evidence>
<evidence type="ECO:0000313" key="3">
    <source>
        <dbReference type="EMBL" id="RMA66021.1"/>
    </source>
</evidence>
<proteinExistence type="predicted"/>
<dbReference type="OrthoDB" id="704821at2"/>
<evidence type="ECO:0000259" key="2">
    <source>
        <dbReference type="Pfam" id="PF10988"/>
    </source>
</evidence>